<evidence type="ECO:0000259" key="2">
    <source>
        <dbReference type="Pfam" id="PF09949"/>
    </source>
</evidence>
<keyword evidence="1" id="KW-0732">Signal</keyword>
<dbReference type="Gene3D" id="3.40.50.1000">
    <property type="entry name" value="HAD superfamily/HAD-like"/>
    <property type="match status" value="1"/>
</dbReference>
<dbReference type="InterPro" id="IPR023214">
    <property type="entry name" value="HAD_sf"/>
</dbReference>
<dbReference type="PANTHER" id="PTHR28208">
    <property type="entry name" value="PHOSPHATIDATE PHOSPHATASE APP1"/>
    <property type="match status" value="1"/>
</dbReference>
<proteinExistence type="predicted"/>
<feature type="chain" id="PRO_5045266568" evidence="1">
    <location>
        <begin position="24"/>
        <end position="265"/>
    </location>
</feature>
<organism evidence="3 4">
    <name type="scientific">Halobacteriovorax vibrionivorans</name>
    <dbReference type="NCBI Taxonomy" id="2152716"/>
    <lineage>
        <taxon>Bacteria</taxon>
        <taxon>Pseudomonadati</taxon>
        <taxon>Bdellovibrionota</taxon>
        <taxon>Bacteriovoracia</taxon>
        <taxon>Bacteriovoracales</taxon>
        <taxon>Halobacteriovoraceae</taxon>
        <taxon>Halobacteriovorax</taxon>
    </lineage>
</organism>
<gene>
    <name evidence="3" type="ORF">DAY19_06360</name>
</gene>
<dbReference type="RefSeq" id="WP_114706372.1">
    <property type="nucleotide sequence ID" value="NZ_QDKL01000002.1"/>
</dbReference>
<feature type="signal peptide" evidence="1">
    <location>
        <begin position="1"/>
        <end position="23"/>
    </location>
</feature>
<keyword evidence="4" id="KW-1185">Reference proteome</keyword>
<sequence>MKKLIQNSILTLLISTFSTAGLAAETILISDIDDTIKIGHIRDKIDTVKNAFKVNNIFLGMADLYHIIKDRTGAEVYYLTNAPEELMKWSHSTLLYLGDFPQGSLEIRPIKVSTKVFKAQRLRELIEREDPKNVILVGDNGEHDNTFYHDIAQEYPEVKFYTYIRAAYHFDESNALYPDQRSFVTPFEIADNLYQRDVIEKRDSQELLDLHLKDFMRETNVDDDGPMYIPAWLRCRGHKRSFWSIFRSTLPSKLTKKINYICNKY</sequence>
<dbReference type="Proteomes" id="UP000443582">
    <property type="component" value="Unassembled WGS sequence"/>
</dbReference>
<dbReference type="InterPro" id="IPR052935">
    <property type="entry name" value="Mg2+_PAP"/>
</dbReference>
<evidence type="ECO:0000256" key="1">
    <source>
        <dbReference type="SAM" id="SignalP"/>
    </source>
</evidence>
<dbReference type="EMBL" id="QDKL01000002">
    <property type="protein sequence ID" value="RZF21304.1"/>
    <property type="molecule type" value="Genomic_DNA"/>
</dbReference>
<evidence type="ECO:0000313" key="4">
    <source>
        <dbReference type="Proteomes" id="UP000443582"/>
    </source>
</evidence>
<reference evidence="4" key="1">
    <citation type="journal article" date="2019" name="Int. J. Syst. Evol. Microbiol.">
        <title>Halobacteriovorax valvorus sp. nov., a novel prokaryotic predator isolated from coastal seawater of China.</title>
        <authorList>
            <person name="Chen M.-X."/>
        </authorList>
    </citation>
    <scope>NUCLEOTIDE SEQUENCE [LARGE SCALE GENOMIC DNA]</scope>
    <source>
        <strain evidence="4">BL9</strain>
    </source>
</reference>
<dbReference type="Pfam" id="PF09949">
    <property type="entry name" value="APP1_cat"/>
    <property type="match status" value="1"/>
</dbReference>
<accession>A0ABY0IFK5</accession>
<protein>
    <submittedName>
        <fullName evidence="3">DUF2183 domain-containing protein</fullName>
    </submittedName>
</protein>
<dbReference type="InterPro" id="IPR019236">
    <property type="entry name" value="APP1_cat"/>
</dbReference>
<name>A0ABY0IFK5_9BACT</name>
<comment type="caution">
    <text evidence="3">The sequence shown here is derived from an EMBL/GenBank/DDBJ whole genome shotgun (WGS) entry which is preliminary data.</text>
</comment>
<feature type="domain" description="Phosphatidate phosphatase APP1 catalytic" evidence="2">
    <location>
        <begin position="28"/>
        <end position="165"/>
    </location>
</feature>
<dbReference type="PANTHER" id="PTHR28208:SF3">
    <property type="entry name" value="PHOSPHATIDATE PHOSPHATASE APP1"/>
    <property type="match status" value="1"/>
</dbReference>
<evidence type="ECO:0000313" key="3">
    <source>
        <dbReference type="EMBL" id="RZF21304.1"/>
    </source>
</evidence>